<dbReference type="SUPFAM" id="SSF53955">
    <property type="entry name" value="Lysozyme-like"/>
    <property type="match status" value="1"/>
</dbReference>
<organism evidence="6 7">
    <name type="scientific">Streptantibioticus parmotrematis</name>
    <dbReference type="NCBI Taxonomy" id="2873249"/>
    <lineage>
        <taxon>Bacteria</taxon>
        <taxon>Bacillati</taxon>
        <taxon>Actinomycetota</taxon>
        <taxon>Actinomycetes</taxon>
        <taxon>Kitasatosporales</taxon>
        <taxon>Streptomycetaceae</taxon>
        <taxon>Streptantibioticus</taxon>
    </lineage>
</organism>
<dbReference type="PANTHER" id="PTHR34700:SF4">
    <property type="entry name" value="PHAGE-LIKE ELEMENT PBSX PROTEIN XKDP"/>
    <property type="match status" value="1"/>
</dbReference>
<dbReference type="InterPro" id="IPR010618">
    <property type="entry name" value="RPF"/>
</dbReference>
<keyword evidence="4" id="KW-0732">Signal</keyword>
<dbReference type="Pfam" id="PF06737">
    <property type="entry name" value="Transglycosylas"/>
    <property type="match status" value="1"/>
</dbReference>
<proteinExistence type="inferred from homology"/>
<dbReference type="EMBL" id="JAINVZ010000003">
    <property type="protein sequence ID" value="MBY8884628.1"/>
    <property type="molecule type" value="Genomic_DNA"/>
</dbReference>
<dbReference type="SMART" id="SM00257">
    <property type="entry name" value="LysM"/>
    <property type="match status" value="1"/>
</dbReference>
<sequence>MSGIPERRKHAATSGSRRGLGRRARAAVVLASAAAVSPLAALAASGTAQAADGGVWDRIAACESGGDWSINTDNGYYGGLQFSASTWAAYGGTAYAPTASGASRAEQIAIANKVQAAQGWGAWPVCSARAGAYGSAPAASSDTGSSASHTDTYSTRAEGYKPRESAPAHRERTPERATATAAAPSGRQGHGDYTVAQGDTLSGIASAHGTSWQRVYDANREVIGGNPDLIMPGQRLNV</sequence>
<evidence type="ECO:0000313" key="7">
    <source>
        <dbReference type="Proteomes" id="UP001198565"/>
    </source>
</evidence>
<evidence type="ECO:0000256" key="1">
    <source>
        <dbReference type="ARBA" id="ARBA00010830"/>
    </source>
</evidence>
<dbReference type="PROSITE" id="PS51782">
    <property type="entry name" value="LYSM"/>
    <property type="match status" value="1"/>
</dbReference>
<feature type="compositionally biased region" description="Polar residues" evidence="3">
    <location>
        <begin position="142"/>
        <end position="155"/>
    </location>
</feature>
<feature type="chain" id="PRO_5046268760" evidence="4">
    <location>
        <begin position="51"/>
        <end position="238"/>
    </location>
</feature>
<dbReference type="SUPFAM" id="SSF54106">
    <property type="entry name" value="LysM domain"/>
    <property type="match status" value="1"/>
</dbReference>
<dbReference type="InterPro" id="IPR052196">
    <property type="entry name" value="Bact_Kbp"/>
</dbReference>
<dbReference type="Gene3D" id="1.10.530.10">
    <property type="match status" value="1"/>
</dbReference>
<reference evidence="6 7" key="1">
    <citation type="submission" date="2021-08" db="EMBL/GenBank/DDBJ databases">
        <title>Streptomyces sp. PTM05 isolated from lichen.</title>
        <authorList>
            <person name="Somphong A."/>
            <person name="Phongsopitanun W."/>
            <person name="Tanasupawat S."/>
        </authorList>
    </citation>
    <scope>NUCLEOTIDE SEQUENCE [LARGE SCALE GENOMIC DNA]</scope>
    <source>
        <strain evidence="6 7">Ptm05</strain>
    </source>
</reference>
<evidence type="ECO:0000256" key="3">
    <source>
        <dbReference type="SAM" id="MobiDB-lite"/>
    </source>
</evidence>
<evidence type="ECO:0000256" key="2">
    <source>
        <dbReference type="ARBA" id="ARBA00022801"/>
    </source>
</evidence>
<evidence type="ECO:0000259" key="5">
    <source>
        <dbReference type="PROSITE" id="PS51782"/>
    </source>
</evidence>
<dbReference type="RefSeq" id="WP_222975170.1">
    <property type="nucleotide sequence ID" value="NZ_JAINVZ010000003.1"/>
</dbReference>
<dbReference type="PANTHER" id="PTHR34700">
    <property type="entry name" value="POTASSIUM BINDING PROTEIN KBP"/>
    <property type="match status" value="1"/>
</dbReference>
<evidence type="ECO:0000256" key="4">
    <source>
        <dbReference type="SAM" id="SignalP"/>
    </source>
</evidence>
<dbReference type="Proteomes" id="UP001198565">
    <property type="component" value="Unassembled WGS sequence"/>
</dbReference>
<evidence type="ECO:0000313" key="6">
    <source>
        <dbReference type="EMBL" id="MBY8884628.1"/>
    </source>
</evidence>
<protein>
    <submittedName>
        <fullName evidence="6">LysM peptidoglycan-binding domain-containing protein</fullName>
    </submittedName>
</protein>
<dbReference type="InterPro" id="IPR036779">
    <property type="entry name" value="LysM_dom_sf"/>
</dbReference>
<comment type="similarity">
    <text evidence="1">Belongs to the transglycosylase family. Rpf subfamily.</text>
</comment>
<feature type="region of interest" description="Disordered" evidence="3">
    <location>
        <begin position="136"/>
        <end position="196"/>
    </location>
</feature>
<dbReference type="CDD" id="cd13925">
    <property type="entry name" value="RPF"/>
    <property type="match status" value="1"/>
</dbReference>
<accession>A0ABS7QNV7</accession>
<feature type="domain" description="LysM" evidence="5">
    <location>
        <begin position="191"/>
        <end position="238"/>
    </location>
</feature>
<feature type="compositionally biased region" description="Basic and acidic residues" evidence="3">
    <location>
        <begin position="158"/>
        <end position="175"/>
    </location>
</feature>
<dbReference type="InterPro" id="IPR023346">
    <property type="entry name" value="Lysozyme-like_dom_sf"/>
</dbReference>
<gene>
    <name evidence="6" type="ORF">K7472_07185</name>
</gene>
<dbReference type="Pfam" id="PF01476">
    <property type="entry name" value="LysM"/>
    <property type="match status" value="1"/>
</dbReference>
<comment type="caution">
    <text evidence="6">The sequence shown here is derived from an EMBL/GenBank/DDBJ whole genome shotgun (WGS) entry which is preliminary data.</text>
</comment>
<feature type="signal peptide" evidence="4">
    <location>
        <begin position="1"/>
        <end position="50"/>
    </location>
</feature>
<keyword evidence="7" id="KW-1185">Reference proteome</keyword>
<dbReference type="Gene3D" id="3.10.350.10">
    <property type="entry name" value="LysM domain"/>
    <property type="match status" value="1"/>
</dbReference>
<dbReference type="CDD" id="cd00118">
    <property type="entry name" value="LysM"/>
    <property type="match status" value="1"/>
</dbReference>
<name>A0ABS7QNV7_9ACTN</name>
<dbReference type="InterPro" id="IPR018392">
    <property type="entry name" value="LysM"/>
</dbReference>
<keyword evidence="2" id="KW-0378">Hydrolase</keyword>